<dbReference type="CDD" id="cd01472">
    <property type="entry name" value="vWA_collagen"/>
    <property type="match status" value="1"/>
</dbReference>
<feature type="compositionally biased region" description="Gly residues" evidence="8">
    <location>
        <begin position="1267"/>
        <end position="1276"/>
    </location>
</feature>
<keyword evidence="3" id="KW-0272">Extracellular matrix</keyword>
<feature type="compositionally biased region" description="Gly residues" evidence="8">
    <location>
        <begin position="1210"/>
        <end position="1219"/>
    </location>
</feature>
<dbReference type="GO" id="GO:0005581">
    <property type="term" value="C:collagen trimer"/>
    <property type="evidence" value="ECO:0007669"/>
    <property type="project" value="UniProtKB-KW"/>
</dbReference>
<keyword evidence="11" id="KW-1185">Reference proteome</keyword>
<keyword evidence="7 10" id="KW-0176">Collagen</keyword>
<keyword evidence="5" id="KW-0677">Repeat</keyword>
<feature type="domain" description="VWFA" evidence="9">
    <location>
        <begin position="226"/>
        <end position="402"/>
    </location>
</feature>
<gene>
    <name evidence="10" type="ORF">D5F01_LYC01943</name>
</gene>
<evidence type="ECO:0000256" key="7">
    <source>
        <dbReference type="ARBA" id="ARBA00023119"/>
    </source>
</evidence>
<accession>A0A6G0J6Y4</accession>
<feature type="domain" description="VWFA" evidence="9">
    <location>
        <begin position="1628"/>
        <end position="1743"/>
    </location>
</feature>
<evidence type="ECO:0000256" key="3">
    <source>
        <dbReference type="ARBA" id="ARBA00022530"/>
    </source>
</evidence>
<dbReference type="InterPro" id="IPR050525">
    <property type="entry name" value="ECM_Assembly_Org"/>
</dbReference>
<dbReference type="FunFam" id="3.40.50.410:FF:000003">
    <property type="entry name" value="Collagen type VI alpha 3 chain"/>
    <property type="match status" value="4"/>
</dbReference>
<feature type="domain" description="VWFA" evidence="9">
    <location>
        <begin position="430"/>
        <end position="605"/>
    </location>
</feature>
<dbReference type="InterPro" id="IPR008160">
    <property type="entry name" value="Collagen"/>
</dbReference>
<dbReference type="Gene3D" id="3.40.50.410">
    <property type="entry name" value="von Willebrand factor, type A domain"/>
    <property type="match status" value="6"/>
</dbReference>
<feature type="compositionally biased region" description="Low complexity" evidence="8">
    <location>
        <begin position="1220"/>
        <end position="1229"/>
    </location>
</feature>
<keyword evidence="4" id="KW-0732">Signal</keyword>
<dbReference type="SUPFAM" id="SSF53300">
    <property type="entry name" value="vWA-like"/>
    <property type="match status" value="7"/>
</dbReference>
<comment type="subcellular location">
    <subcellularLocation>
        <location evidence="1">Secreted</location>
        <location evidence="1">Extracellular space</location>
        <location evidence="1">Extracellular matrix</location>
    </subcellularLocation>
</comment>
<feature type="region of interest" description="Disordered" evidence="8">
    <location>
        <begin position="1035"/>
        <end position="1359"/>
    </location>
</feature>
<evidence type="ECO:0000259" key="9">
    <source>
        <dbReference type="PROSITE" id="PS50234"/>
    </source>
</evidence>
<feature type="compositionally biased region" description="Gly residues" evidence="8">
    <location>
        <begin position="1113"/>
        <end position="1122"/>
    </location>
</feature>
<evidence type="ECO:0000256" key="5">
    <source>
        <dbReference type="ARBA" id="ARBA00022737"/>
    </source>
</evidence>
<evidence type="ECO:0000256" key="4">
    <source>
        <dbReference type="ARBA" id="ARBA00022729"/>
    </source>
</evidence>
<dbReference type="PANTHER" id="PTHR24020:SF20">
    <property type="entry name" value="PH DOMAIN-CONTAINING PROTEIN"/>
    <property type="match status" value="1"/>
</dbReference>
<dbReference type="SMART" id="SM00327">
    <property type="entry name" value="VWA"/>
    <property type="match status" value="6"/>
</dbReference>
<dbReference type="PROSITE" id="PS50234">
    <property type="entry name" value="VWFA"/>
    <property type="match status" value="6"/>
</dbReference>
<dbReference type="InterPro" id="IPR036465">
    <property type="entry name" value="vWFA_dom_sf"/>
</dbReference>
<dbReference type="FunFam" id="3.40.50.410:FF:000016">
    <property type="entry name" value="Collagen type VI alpha 3 chain"/>
    <property type="match status" value="1"/>
</dbReference>
<dbReference type="CDD" id="cd01450">
    <property type="entry name" value="vWFA_subfamily_ECM"/>
    <property type="match status" value="1"/>
</dbReference>
<feature type="domain" description="VWFA" evidence="9">
    <location>
        <begin position="1390"/>
        <end position="1571"/>
    </location>
</feature>
<evidence type="ECO:0000313" key="11">
    <source>
        <dbReference type="Proteomes" id="UP000424527"/>
    </source>
</evidence>
<evidence type="ECO:0000256" key="6">
    <source>
        <dbReference type="ARBA" id="ARBA00022889"/>
    </source>
</evidence>
<reference evidence="10 11" key="1">
    <citation type="submission" date="2019-07" db="EMBL/GenBank/DDBJ databases">
        <title>Chromosome genome assembly for large yellow croaker.</title>
        <authorList>
            <person name="Xiao S."/>
        </authorList>
    </citation>
    <scope>NUCLEOTIDE SEQUENCE [LARGE SCALE GENOMIC DNA]</scope>
    <source>
        <strain evidence="10">JMULYC20181020</strain>
        <tissue evidence="10">Muscle</tissue>
    </source>
</reference>
<evidence type="ECO:0000256" key="1">
    <source>
        <dbReference type="ARBA" id="ARBA00004498"/>
    </source>
</evidence>
<keyword evidence="2" id="KW-0964">Secreted</keyword>
<feature type="compositionally biased region" description="Low complexity" evidence="8">
    <location>
        <begin position="1179"/>
        <end position="1194"/>
    </location>
</feature>
<dbReference type="InterPro" id="IPR002035">
    <property type="entry name" value="VWF_A"/>
</dbReference>
<feature type="compositionally biased region" description="Low complexity" evidence="8">
    <location>
        <begin position="1155"/>
        <end position="1169"/>
    </location>
</feature>
<evidence type="ECO:0000256" key="8">
    <source>
        <dbReference type="SAM" id="MobiDB-lite"/>
    </source>
</evidence>
<feature type="domain" description="VWFA" evidence="9">
    <location>
        <begin position="628"/>
        <end position="805"/>
    </location>
</feature>
<dbReference type="PANTHER" id="PTHR24020">
    <property type="entry name" value="COLLAGEN ALPHA"/>
    <property type="match status" value="1"/>
</dbReference>
<dbReference type="CDD" id="cd00198">
    <property type="entry name" value="vWFA"/>
    <property type="match status" value="1"/>
</dbReference>
<dbReference type="GO" id="GO:0007155">
    <property type="term" value="P:cell adhesion"/>
    <property type="evidence" value="ECO:0007669"/>
    <property type="project" value="UniProtKB-KW"/>
</dbReference>
<dbReference type="Pfam" id="PF00092">
    <property type="entry name" value="VWA"/>
    <property type="match status" value="6"/>
</dbReference>
<proteinExistence type="predicted"/>
<name>A0A6G0J6Y4_LARCR</name>
<dbReference type="Pfam" id="PF01391">
    <property type="entry name" value="Collagen"/>
    <property type="match status" value="2"/>
</dbReference>
<dbReference type="Proteomes" id="UP000424527">
    <property type="component" value="Unassembled WGS sequence"/>
</dbReference>
<feature type="compositionally biased region" description="Gly residues" evidence="8">
    <location>
        <begin position="1332"/>
        <end position="1344"/>
    </location>
</feature>
<comment type="caution">
    <text evidence="10">The sequence shown here is derived from an EMBL/GenBank/DDBJ whole genome shotgun (WGS) entry which is preliminary data.</text>
</comment>
<sequence>MLQEGTADQTESQGPRKDIIFLVDGSDGVGREFPIIQEFIRRVVDSLNVGENKIRIGVVQYGDSAQADMYLNTHTTKEGVLNALRVMRQRGGRQRNLGQALQFVSQDVLTAARGSRKQEGVPQFVIVVSSGSSTDDISPAASSLKRSRVLPFSIGTRDINPTELQVVSYVPKFAYTVDDLPGLYTVQENLITTLTELSDDDIARMQPVYPTYEVMPAPAAEGEKRDVVFLIDGTTAVRSEFPSIREMIRRVVEKLDVGMDKVRVSVVQYSDDAKVEFLLNEHSTKDEVRQAVSKLRSRGGSRLNTGRALEWVSKNIYHRSAGSRIEDGVPQFLILVTGGKSTDDVSTAADQLKRNHVAPLAIGSRNADVDELRQISLKPELTYTVDSFHQLQNVEPQLINSVKTISTSDIIASYVPPSVDIENLNLGKKDIIFLIDSSENTGAAGLAHIRDFILNIVKQLDVHPDQVRVAVVQYADRVKTEFSLNRHRDKASVLSNIKRLRQMGGRSSDLADAIQYVMDNELKPSAGVRPTEASQHLVVLTGGRSSQDVSLYGPLLKNSRVNCIGVGAGPNTKQLTQITTTPEDFLQVHTLPGLPTINERFIARLSGDIPEGPDIEEPTGLPPPKKADIVFLVDGSINLGRQNFKEVMLFISNLIDLFFTERDNLRIGLAHYAADVTDAFYLNTYKDRQDIMDAIDQVEYKGGNKINTGAAIRYIQNVYFTKEKGSRADEGTPQILMVINGGSSADDSKTAVLGLKQRGVRVFAIGVGNTELTELESLASESTTVARALTIQQLSDLNEQILETLDDEVKGKLCVGVPDTPKSCNIEVLVGFDVSAQNIFSAQTNLQNKMGAILQRISKMAAISCSSGEIPSVQVGMLAMDSASEPVQLDFTNNADELFEGFKALRSRGPFVLNGKTISAYTNRFRSRHDNVIKVVIHLTDGVDAPYAEMKRRVDELRESGVNSFILVGLERVPRFEEALQLEFGRGFKYTRPLRVNIMDLDYELMEELDNIAERECCGVPCKCTGARGDRGAVGLPGPKGGPGLSGSQGHPGDEGGPGERGPPGVNGTQGFQGCPGPRGVKGGRGYSGEKGEFGEIGLDGINGEEGKSGVAGPPGGRGQPGREGPKGIKGQAGDRGEIGIRGDPGTTGKDNNRAGPKGDPGDAGPVGDPGEEGKKGTPGEVGRPGNNGRRGPPGQAGTPGKPGADGVLGEPGIGGSRGPSGPNGAPGPRGEDGNPGPRGPGGDPGPAGEKGRRGALGRKGEPGQPGPKGGIGPLGPRGESGEDGRDGFGIPGPRGRKGDEGFPGYPGPKGAAGDHGTKGGPGPTGNRGQRGVSGGIGSGGQKGEVGYPGPYGQKGPRGPGVVQCDLVKKIRDNCPCCYGQQECPLYPTELAFALDVSMANGRPTFNNMRDTVLRLLRDITITESNCPRGARVALTLYNDEVTTEIRFADAMKKRALLQHIEGLQTLQTRKQRNLELAMSFVAQNTFKRVRSGFLMRKVAIFFVGGPISQARTLTNAALRLHDAGIATLFLVNREDSALSRALQVNNTALAQVIVLPSPGSSQYNSVIQKIMNCHVCLDICSPDQMCDYVPPSTGRDRRSSTTDVDIDMAFVMDSSESTYPQAPYEFFQNKSVSPLHVDIGLTEHHSAQDIVKFLLEKTPQLEGGRALAAAIESTVEQVFEKAPLQRDRKVLVLFVTGSVEEEAEQLMRIATEVKCRGYFLVILGVGEKLTGGDARLLSRYGK</sequence>
<organism evidence="10 11">
    <name type="scientific">Larimichthys crocea</name>
    <name type="common">Large yellow croaker</name>
    <name type="synonym">Pseudosciaena crocea</name>
    <dbReference type="NCBI Taxonomy" id="215358"/>
    <lineage>
        <taxon>Eukaryota</taxon>
        <taxon>Metazoa</taxon>
        <taxon>Chordata</taxon>
        <taxon>Craniata</taxon>
        <taxon>Vertebrata</taxon>
        <taxon>Euteleostomi</taxon>
        <taxon>Actinopterygii</taxon>
        <taxon>Neopterygii</taxon>
        <taxon>Teleostei</taxon>
        <taxon>Neoteleostei</taxon>
        <taxon>Acanthomorphata</taxon>
        <taxon>Eupercaria</taxon>
        <taxon>Sciaenidae</taxon>
        <taxon>Larimichthys</taxon>
    </lineage>
</organism>
<feature type="compositionally biased region" description="Gly residues" evidence="8">
    <location>
        <begin position="1038"/>
        <end position="1047"/>
    </location>
</feature>
<feature type="domain" description="VWFA" evidence="9">
    <location>
        <begin position="18"/>
        <end position="194"/>
    </location>
</feature>
<dbReference type="EMBL" id="REGW02000002">
    <property type="protein sequence ID" value="KAE8299539.1"/>
    <property type="molecule type" value="Genomic_DNA"/>
</dbReference>
<protein>
    <submittedName>
        <fullName evidence="10">Collagen alpha-3(VI) chain</fullName>
    </submittedName>
</protein>
<dbReference type="PRINTS" id="PR00453">
    <property type="entry name" value="VWFADOMAIN"/>
</dbReference>
<keyword evidence="6" id="KW-0130">Cell adhesion</keyword>
<evidence type="ECO:0000256" key="2">
    <source>
        <dbReference type="ARBA" id="ARBA00022525"/>
    </source>
</evidence>
<evidence type="ECO:0000313" key="10">
    <source>
        <dbReference type="EMBL" id="KAE8299539.1"/>
    </source>
</evidence>